<dbReference type="SMART" id="SM00346">
    <property type="entry name" value="HTH_ICLR"/>
    <property type="match status" value="1"/>
</dbReference>
<organism evidence="6 7">
    <name type="scientific">Saccharopolyspora shandongensis</name>
    <dbReference type="NCBI Taxonomy" id="418495"/>
    <lineage>
        <taxon>Bacteria</taxon>
        <taxon>Bacillati</taxon>
        <taxon>Actinomycetota</taxon>
        <taxon>Actinomycetes</taxon>
        <taxon>Pseudonocardiales</taxon>
        <taxon>Pseudonocardiaceae</taxon>
        <taxon>Saccharopolyspora</taxon>
    </lineage>
</organism>
<dbReference type="GO" id="GO:0045892">
    <property type="term" value="P:negative regulation of DNA-templated transcription"/>
    <property type="evidence" value="ECO:0007669"/>
    <property type="project" value="TreeGrafter"/>
</dbReference>
<dbReference type="PROSITE" id="PS51077">
    <property type="entry name" value="HTH_ICLR"/>
    <property type="match status" value="1"/>
</dbReference>
<dbReference type="RefSeq" id="WP_093265352.1">
    <property type="nucleotide sequence ID" value="NZ_FNOK01000010.1"/>
</dbReference>
<dbReference type="GO" id="GO:0003700">
    <property type="term" value="F:DNA-binding transcription factor activity"/>
    <property type="evidence" value="ECO:0007669"/>
    <property type="project" value="TreeGrafter"/>
</dbReference>
<dbReference type="InterPro" id="IPR014757">
    <property type="entry name" value="Tscrpt_reg_IclR_C"/>
</dbReference>
<dbReference type="EMBL" id="FNOK01000010">
    <property type="protein sequence ID" value="SDX36890.1"/>
    <property type="molecule type" value="Genomic_DNA"/>
</dbReference>
<keyword evidence="1" id="KW-0805">Transcription regulation</keyword>
<dbReference type="InterPro" id="IPR005471">
    <property type="entry name" value="Tscrpt_reg_IclR_N"/>
</dbReference>
<dbReference type="SUPFAM" id="SSF55781">
    <property type="entry name" value="GAF domain-like"/>
    <property type="match status" value="1"/>
</dbReference>
<dbReference type="InterPro" id="IPR036388">
    <property type="entry name" value="WH-like_DNA-bd_sf"/>
</dbReference>
<keyword evidence="3" id="KW-0804">Transcription</keyword>
<feature type="domain" description="HTH iclR-type" evidence="4">
    <location>
        <begin position="4"/>
        <end position="73"/>
    </location>
</feature>
<keyword evidence="7" id="KW-1185">Reference proteome</keyword>
<dbReference type="InterPro" id="IPR036390">
    <property type="entry name" value="WH_DNA-bd_sf"/>
</dbReference>
<keyword evidence="2" id="KW-0238">DNA-binding</keyword>
<accession>A0A1H3B4E2</accession>
<dbReference type="InterPro" id="IPR050707">
    <property type="entry name" value="HTH_MetabolicPath_Reg"/>
</dbReference>
<dbReference type="PROSITE" id="PS51078">
    <property type="entry name" value="ICLR_ED"/>
    <property type="match status" value="1"/>
</dbReference>
<sequence>MSATNSVVSAFRVLESVAQMQPVGLSELSRTVGLPKSSVQRALLTLHEIGWLRPTSTQPTRWSLTYRAFSVGTQARDHQLLRETALPFLNDLQLMTTETIHLAAPDGRELVLIERLDTPHPLRAFLPLGSRIPLHASATGLAFLAASSQEFIADYLAGQLAPQTDQTITDPDTLRETIEEVRLRGYSVNQEGLSKGITAVGAAIVNAQGEPIGSVSVSGPSIRMVPETFETFGNAVHETVQRIHAVL</sequence>
<dbReference type="Pfam" id="PF01614">
    <property type="entry name" value="IclR_C"/>
    <property type="match status" value="1"/>
</dbReference>
<dbReference type="InterPro" id="IPR029016">
    <property type="entry name" value="GAF-like_dom_sf"/>
</dbReference>
<dbReference type="Gene3D" id="3.30.450.40">
    <property type="match status" value="1"/>
</dbReference>
<name>A0A1H3B4E2_9PSEU</name>
<dbReference type="STRING" id="418495.SAMN05216215_101065"/>
<dbReference type="Proteomes" id="UP000199529">
    <property type="component" value="Unassembled WGS sequence"/>
</dbReference>
<evidence type="ECO:0000259" key="5">
    <source>
        <dbReference type="PROSITE" id="PS51078"/>
    </source>
</evidence>
<evidence type="ECO:0000313" key="7">
    <source>
        <dbReference type="Proteomes" id="UP000199529"/>
    </source>
</evidence>
<feature type="domain" description="IclR-ED" evidence="5">
    <location>
        <begin position="67"/>
        <end position="247"/>
    </location>
</feature>
<evidence type="ECO:0000259" key="4">
    <source>
        <dbReference type="PROSITE" id="PS51077"/>
    </source>
</evidence>
<dbReference type="AlphaFoldDB" id="A0A1H3B4E2"/>
<dbReference type="PANTHER" id="PTHR30136:SF24">
    <property type="entry name" value="HTH-TYPE TRANSCRIPTIONAL REPRESSOR ALLR"/>
    <property type="match status" value="1"/>
</dbReference>
<evidence type="ECO:0000256" key="1">
    <source>
        <dbReference type="ARBA" id="ARBA00023015"/>
    </source>
</evidence>
<reference evidence="7" key="1">
    <citation type="submission" date="2016-10" db="EMBL/GenBank/DDBJ databases">
        <authorList>
            <person name="Varghese N."/>
            <person name="Submissions S."/>
        </authorList>
    </citation>
    <scope>NUCLEOTIDE SEQUENCE [LARGE SCALE GENOMIC DNA]</scope>
    <source>
        <strain evidence="7">CGMCC 4.3530</strain>
    </source>
</reference>
<dbReference type="GO" id="GO:0003677">
    <property type="term" value="F:DNA binding"/>
    <property type="evidence" value="ECO:0007669"/>
    <property type="project" value="UniProtKB-KW"/>
</dbReference>
<proteinExistence type="predicted"/>
<dbReference type="SUPFAM" id="SSF46785">
    <property type="entry name" value="Winged helix' DNA-binding domain"/>
    <property type="match status" value="1"/>
</dbReference>
<evidence type="ECO:0000256" key="3">
    <source>
        <dbReference type="ARBA" id="ARBA00023163"/>
    </source>
</evidence>
<dbReference type="Pfam" id="PF09339">
    <property type="entry name" value="HTH_IclR"/>
    <property type="match status" value="1"/>
</dbReference>
<gene>
    <name evidence="6" type="ORF">SAMN05216215_101065</name>
</gene>
<evidence type="ECO:0000256" key="2">
    <source>
        <dbReference type="ARBA" id="ARBA00023125"/>
    </source>
</evidence>
<dbReference type="OrthoDB" id="9807558at2"/>
<protein>
    <submittedName>
        <fullName evidence="6">Transcriptional regulator, IclR family</fullName>
    </submittedName>
</protein>
<dbReference type="PANTHER" id="PTHR30136">
    <property type="entry name" value="HELIX-TURN-HELIX TRANSCRIPTIONAL REGULATOR, ICLR FAMILY"/>
    <property type="match status" value="1"/>
</dbReference>
<dbReference type="Gene3D" id="1.10.10.10">
    <property type="entry name" value="Winged helix-like DNA-binding domain superfamily/Winged helix DNA-binding domain"/>
    <property type="match status" value="1"/>
</dbReference>
<evidence type="ECO:0000313" key="6">
    <source>
        <dbReference type="EMBL" id="SDX36890.1"/>
    </source>
</evidence>